<evidence type="ECO:0000256" key="3">
    <source>
        <dbReference type="ARBA" id="ARBA00023163"/>
    </source>
</evidence>
<comment type="caution">
    <text evidence="5">The sequence shown here is derived from an EMBL/GenBank/DDBJ whole genome shotgun (WGS) entry which is preliminary data.</text>
</comment>
<reference evidence="5 6" key="3">
    <citation type="submission" date="2008-05" db="EMBL/GenBank/DDBJ databases">
        <authorList>
            <person name="Fulton L."/>
            <person name="Clifton S."/>
            <person name="Fulton B."/>
            <person name="Xu J."/>
            <person name="Minx P."/>
            <person name="Pepin K.H."/>
            <person name="Johnson M."/>
            <person name="Thiruvilangam P."/>
            <person name="Bhonagiri V."/>
            <person name="Nash W.E."/>
            <person name="Mardis E.R."/>
            <person name="Wilson R.K."/>
        </authorList>
    </citation>
    <scope>NUCLEOTIDE SEQUENCE [LARGE SCALE GENOMIC DNA]</scope>
    <source>
        <strain evidence="5 6">ATCC 25827</strain>
    </source>
</reference>
<dbReference type="SUPFAM" id="SSF46689">
    <property type="entry name" value="Homeodomain-like"/>
    <property type="match status" value="1"/>
</dbReference>
<organism evidence="5 6">
    <name type="scientific">Providencia stuartii ATCC 25827</name>
    <dbReference type="NCBI Taxonomy" id="471874"/>
    <lineage>
        <taxon>Bacteria</taxon>
        <taxon>Pseudomonadati</taxon>
        <taxon>Pseudomonadota</taxon>
        <taxon>Gammaproteobacteria</taxon>
        <taxon>Enterobacterales</taxon>
        <taxon>Morganellaceae</taxon>
        <taxon>Providencia</taxon>
    </lineage>
</organism>
<dbReference type="PROSITE" id="PS01124">
    <property type="entry name" value="HTH_ARAC_FAMILY_2"/>
    <property type="match status" value="1"/>
</dbReference>
<dbReference type="SUPFAM" id="SSF51182">
    <property type="entry name" value="RmlC-like cupins"/>
    <property type="match status" value="1"/>
</dbReference>
<dbReference type="Proteomes" id="UP000004506">
    <property type="component" value="Unassembled WGS sequence"/>
</dbReference>
<dbReference type="InterPro" id="IPR011051">
    <property type="entry name" value="RmlC_Cupin_sf"/>
</dbReference>
<keyword evidence="1" id="KW-0805">Transcription regulation</keyword>
<sequence length="259" mass="29090">MIKCIFPPKRAILLLLPVKRSALLLLPELHYRQYSEDVISHQHDEQWQVVFALSGGMEINMHRQHFLLAAGNGVVIAPGVSHAFSGLSGNQNYVLEMPSTSPWALDDKATSFSLTPAAIGLLNWLQRFPQPLEQHTTIAKLLLAQMKPEEQWIDGVTRWIDARLHLPLSCQDMANAFCMSVSTLQRKIKAATQLTAMQLLVQRRMEAACRLLMTANSIEQVALSVGYDSHSAFSQAFRQYYGKTPMEYRTGAIKLSIQV</sequence>
<dbReference type="SMART" id="SM00342">
    <property type="entry name" value="HTH_ARAC"/>
    <property type="match status" value="1"/>
</dbReference>
<reference evidence="6" key="2">
    <citation type="submission" date="2008-04" db="EMBL/GenBank/DDBJ databases">
        <title>Draft genome sequence of Providencia stuartii(ATCC 25827).</title>
        <authorList>
            <person name="Sudarsanam P."/>
            <person name="Ley R."/>
            <person name="Guruge J."/>
            <person name="Turnbaugh P.J."/>
            <person name="Mahowald M."/>
            <person name="Liep D."/>
            <person name="Gordon J."/>
        </authorList>
    </citation>
    <scope>NUCLEOTIDE SEQUENCE [LARGE SCALE GENOMIC DNA]</scope>
    <source>
        <strain evidence="6">ATCC 25827</strain>
    </source>
</reference>
<dbReference type="PROSITE" id="PS00041">
    <property type="entry name" value="HTH_ARAC_FAMILY_1"/>
    <property type="match status" value="1"/>
</dbReference>
<dbReference type="PANTHER" id="PTHR46796">
    <property type="entry name" value="HTH-TYPE TRANSCRIPTIONAL ACTIVATOR RHAS-RELATED"/>
    <property type="match status" value="1"/>
</dbReference>
<reference evidence="6" key="1">
    <citation type="submission" date="2008-04" db="EMBL/GenBank/DDBJ databases">
        <title>Draft genome sequence of Providencia stuartii (ATCC 25827).</title>
        <authorList>
            <person name="Sudarsanam P."/>
            <person name="Ley R."/>
            <person name="Guruge J."/>
            <person name="Turnbaugh P.J."/>
            <person name="Mahowald M."/>
            <person name="Liep D."/>
            <person name="Gordon J."/>
        </authorList>
    </citation>
    <scope>NUCLEOTIDE SEQUENCE [LARGE SCALE GENOMIC DNA]</scope>
    <source>
        <strain evidence="6">ATCC 25827</strain>
    </source>
</reference>
<dbReference type="Pfam" id="PF12833">
    <property type="entry name" value="HTH_18"/>
    <property type="match status" value="1"/>
</dbReference>
<evidence type="ECO:0000256" key="2">
    <source>
        <dbReference type="ARBA" id="ARBA00023125"/>
    </source>
</evidence>
<evidence type="ECO:0000256" key="1">
    <source>
        <dbReference type="ARBA" id="ARBA00023015"/>
    </source>
</evidence>
<evidence type="ECO:0000313" key="6">
    <source>
        <dbReference type="Proteomes" id="UP000004506"/>
    </source>
</evidence>
<dbReference type="InterPro" id="IPR050204">
    <property type="entry name" value="AraC_XylS_family_regulators"/>
</dbReference>
<proteinExistence type="predicted"/>
<keyword evidence="3" id="KW-0804">Transcription</keyword>
<dbReference type="InterPro" id="IPR009057">
    <property type="entry name" value="Homeodomain-like_sf"/>
</dbReference>
<evidence type="ECO:0000313" key="5">
    <source>
        <dbReference type="EMBL" id="EDU60968.1"/>
    </source>
</evidence>
<evidence type="ECO:0000259" key="4">
    <source>
        <dbReference type="PROSITE" id="PS01124"/>
    </source>
</evidence>
<dbReference type="Gene3D" id="2.60.120.10">
    <property type="entry name" value="Jelly Rolls"/>
    <property type="match status" value="1"/>
</dbReference>
<dbReference type="Gene3D" id="1.10.10.60">
    <property type="entry name" value="Homeodomain-like"/>
    <property type="match status" value="1"/>
</dbReference>
<dbReference type="GO" id="GO:0003700">
    <property type="term" value="F:DNA-binding transcription factor activity"/>
    <property type="evidence" value="ECO:0007669"/>
    <property type="project" value="InterPro"/>
</dbReference>
<dbReference type="InterPro" id="IPR018060">
    <property type="entry name" value="HTH_AraC"/>
</dbReference>
<dbReference type="InterPro" id="IPR018062">
    <property type="entry name" value="HTH_AraC-typ_CS"/>
</dbReference>
<dbReference type="AlphaFoldDB" id="A0AA86YZ63"/>
<accession>A0AA86YZ63</accession>
<feature type="domain" description="HTH araC/xylS-type" evidence="4">
    <location>
        <begin position="154"/>
        <end position="251"/>
    </location>
</feature>
<dbReference type="InterPro" id="IPR020449">
    <property type="entry name" value="Tscrpt_reg_AraC-type_HTH"/>
</dbReference>
<dbReference type="PRINTS" id="PR00032">
    <property type="entry name" value="HTHARAC"/>
</dbReference>
<dbReference type="InterPro" id="IPR014710">
    <property type="entry name" value="RmlC-like_jellyroll"/>
</dbReference>
<dbReference type="EMBL" id="ABJD02000085">
    <property type="protein sequence ID" value="EDU60968.1"/>
    <property type="molecule type" value="Genomic_DNA"/>
</dbReference>
<gene>
    <name evidence="5" type="ORF">PROSTU_00949</name>
</gene>
<name>A0AA86YZ63_PROST</name>
<protein>
    <submittedName>
        <fullName evidence="5">Transcriptional regulator, AraC family</fullName>
    </submittedName>
</protein>
<keyword evidence="2" id="KW-0238">DNA-binding</keyword>
<dbReference type="GO" id="GO:0043565">
    <property type="term" value="F:sequence-specific DNA binding"/>
    <property type="evidence" value="ECO:0007669"/>
    <property type="project" value="InterPro"/>
</dbReference>